<dbReference type="Pfam" id="PF12710">
    <property type="entry name" value="HAD"/>
    <property type="match status" value="1"/>
</dbReference>
<dbReference type="Gene3D" id="3.40.50.1000">
    <property type="entry name" value="HAD superfamily/HAD-like"/>
    <property type="match status" value="1"/>
</dbReference>
<sequence>MMTSSDDVSHRDSKFIVFSDFDGTITTEDSNDHMTDNLGFGKELRRSKNIEVLEGKTVFRDSFQEMIDSVSAKHSFDECRQIVQNNIKLDPGFKDFLAYAKSVKIPVVIVSSGMVPIIRAIFENLVGKEDADQIEIVANEVDLSRGSGPGQWTIKFRHPESGFGHDKDRCISPYRDLSPKPTIFFCGDGVSDLSAAKSADCLFVKVKEGSGNDLAKHCEVEKIRHVRFSSFLDVRDVVKSVVDGKSRVEDVGSFSS</sequence>
<dbReference type="InterPro" id="IPR006384">
    <property type="entry name" value="HAD_hydro_PyrdxlP_Pase-like"/>
</dbReference>
<dbReference type="NCBIfam" id="TIGR01488">
    <property type="entry name" value="HAD-SF-IB"/>
    <property type="match status" value="1"/>
</dbReference>
<evidence type="ECO:0000256" key="1">
    <source>
        <dbReference type="ARBA" id="ARBA00022801"/>
    </source>
</evidence>
<dbReference type="InterPro" id="IPR036412">
    <property type="entry name" value="HAD-like_sf"/>
</dbReference>
<dbReference type="NCBIfam" id="TIGR01489">
    <property type="entry name" value="DKMTPPase-SF"/>
    <property type="match status" value="1"/>
</dbReference>
<proteinExistence type="predicted"/>
<gene>
    <name evidence="2" type="ORF">PPACK8108_LOCUS24602</name>
</gene>
<dbReference type="Gene3D" id="3.90.1470.20">
    <property type="match status" value="1"/>
</dbReference>
<evidence type="ECO:0000313" key="2">
    <source>
        <dbReference type="EMBL" id="CAH7689515.1"/>
    </source>
</evidence>
<dbReference type="PANTHER" id="PTHR28181">
    <property type="entry name" value="UPF0655 PROTEIN YCR015C"/>
    <property type="match status" value="1"/>
</dbReference>
<keyword evidence="3" id="KW-1185">Reference proteome</keyword>
<dbReference type="GO" id="GO:0016791">
    <property type="term" value="F:phosphatase activity"/>
    <property type="evidence" value="ECO:0007669"/>
    <property type="project" value="InterPro"/>
</dbReference>
<dbReference type="EMBL" id="CALTRL010006080">
    <property type="protein sequence ID" value="CAH7689515.1"/>
    <property type="molecule type" value="Genomic_DNA"/>
</dbReference>
<reference evidence="2" key="1">
    <citation type="submission" date="2022-06" db="EMBL/GenBank/DDBJ databases">
        <authorList>
            <consortium name="SYNGENTA / RWTH Aachen University"/>
        </authorList>
    </citation>
    <scope>NUCLEOTIDE SEQUENCE</scope>
</reference>
<accession>A0AAV0BT97</accession>
<comment type="caution">
    <text evidence="2">The sequence shown here is derived from an EMBL/GenBank/DDBJ whole genome shotgun (WGS) entry which is preliminary data.</text>
</comment>
<name>A0AAV0BT97_PHAPC</name>
<organism evidence="2 3">
    <name type="scientific">Phakopsora pachyrhizi</name>
    <name type="common">Asian soybean rust disease fungus</name>
    <dbReference type="NCBI Taxonomy" id="170000"/>
    <lineage>
        <taxon>Eukaryota</taxon>
        <taxon>Fungi</taxon>
        <taxon>Dikarya</taxon>
        <taxon>Basidiomycota</taxon>
        <taxon>Pucciniomycotina</taxon>
        <taxon>Pucciniomycetes</taxon>
        <taxon>Pucciniales</taxon>
        <taxon>Phakopsoraceae</taxon>
        <taxon>Phakopsora</taxon>
    </lineage>
</organism>
<dbReference type="PANTHER" id="PTHR28181:SF2">
    <property type="entry name" value="PHOSPHORIC MONOESTER HYDROLASE"/>
    <property type="match status" value="1"/>
</dbReference>
<dbReference type="AlphaFoldDB" id="A0AAV0BT97"/>
<keyword evidence="1" id="KW-0378">Hydrolase</keyword>
<dbReference type="Proteomes" id="UP001153365">
    <property type="component" value="Unassembled WGS sequence"/>
</dbReference>
<evidence type="ECO:0000313" key="3">
    <source>
        <dbReference type="Proteomes" id="UP001153365"/>
    </source>
</evidence>
<dbReference type="InterPro" id="IPR050849">
    <property type="entry name" value="HAD-like_hydrolase_phosphatase"/>
</dbReference>
<protein>
    <submittedName>
        <fullName evidence="2">HAD-like domain-containing protein</fullName>
    </submittedName>
</protein>
<dbReference type="InterPro" id="IPR023214">
    <property type="entry name" value="HAD_sf"/>
</dbReference>
<dbReference type="SUPFAM" id="SSF56784">
    <property type="entry name" value="HAD-like"/>
    <property type="match status" value="1"/>
</dbReference>